<proteinExistence type="predicted"/>
<name>D2VEJ2_NAEGR</name>
<evidence type="ECO:0000313" key="3">
    <source>
        <dbReference type="Proteomes" id="UP000006671"/>
    </source>
</evidence>
<dbReference type="EMBL" id="GG738866">
    <property type="protein sequence ID" value="EFC44890.1"/>
    <property type="molecule type" value="Genomic_DNA"/>
</dbReference>
<feature type="compositionally biased region" description="Low complexity" evidence="1">
    <location>
        <begin position="65"/>
        <end position="126"/>
    </location>
</feature>
<feature type="compositionally biased region" description="Polar residues" evidence="1">
    <location>
        <begin position="50"/>
        <end position="64"/>
    </location>
</feature>
<dbReference type="Proteomes" id="UP000006671">
    <property type="component" value="Unassembled WGS sequence"/>
</dbReference>
<sequence length="142" mass="15119">MDLGDIPLLFDRVFGVKIREPHLYFFKAGTPIQYHAIATGDNIEYLRNPLNGSKYSNEDSTFGHQDQNQDNDSGGNGSDNNSSGTTNQQTGSLTSGASGSSDIVGGNSNSNSGSVSSSGDSGSSSSTKERPSRPPRREYDYN</sequence>
<protein>
    <submittedName>
        <fullName evidence="2">Predicted protein</fullName>
    </submittedName>
</protein>
<accession>D2VEJ2</accession>
<evidence type="ECO:0000313" key="2">
    <source>
        <dbReference type="EMBL" id="EFC44890.1"/>
    </source>
</evidence>
<dbReference type="InParanoid" id="D2VEJ2"/>
<dbReference type="KEGG" id="ngr:NAEGRDRAFT_67297"/>
<reference evidence="2 3" key="1">
    <citation type="journal article" date="2010" name="Cell">
        <title>The genome of Naegleria gruberi illuminates early eukaryotic versatility.</title>
        <authorList>
            <person name="Fritz-Laylin L.K."/>
            <person name="Prochnik S.E."/>
            <person name="Ginger M.L."/>
            <person name="Dacks J.B."/>
            <person name="Carpenter M.L."/>
            <person name="Field M.C."/>
            <person name="Kuo A."/>
            <person name="Paredez A."/>
            <person name="Chapman J."/>
            <person name="Pham J."/>
            <person name="Shu S."/>
            <person name="Neupane R."/>
            <person name="Cipriano M."/>
            <person name="Mancuso J."/>
            <person name="Tu H."/>
            <person name="Salamov A."/>
            <person name="Lindquist E."/>
            <person name="Shapiro H."/>
            <person name="Lucas S."/>
            <person name="Grigoriev I.V."/>
            <person name="Cande W.Z."/>
            <person name="Fulton C."/>
            <person name="Rokhsar D.S."/>
            <person name="Dawson S.C."/>
        </authorList>
    </citation>
    <scope>NUCLEOTIDE SEQUENCE [LARGE SCALE GENOMIC DNA]</scope>
    <source>
        <strain evidence="2 3">NEG-M</strain>
    </source>
</reference>
<dbReference type="GeneID" id="8848866"/>
<dbReference type="VEuPathDB" id="AmoebaDB:NAEGRDRAFT_67297"/>
<keyword evidence="3" id="KW-1185">Reference proteome</keyword>
<dbReference type="RefSeq" id="XP_002677634.1">
    <property type="nucleotide sequence ID" value="XM_002677588.1"/>
</dbReference>
<gene>
    <name evidence="2" type="ORF">NAEGRDRAFT_67297</name>
</gene>
<evidence type="ECO:0000256" key="1">
    <source>
        <dbReference type="SAM" id="MobiDB-lite"/>
    </source>
</evidence>
<feature type="compositionally biased region" description="Basic and acidic residues" evidence="1">
    <location>
        <begin position="127"/>
        <end position="142"/>
    </location>
</feature>
<organism evidence="3">
    <name type="scientific">Naegleria gruberi</name>
    <name type="common">Amoeba</name>
    <dbReference type="NCBI Taxonomy" id="5762"/>
    <lineage>
        <taxon>Eukaryota</taxon>
        <taxon>Discoba</taxon>
        <taxon>Heterolobosea</taxon>
        <taxon>Tetramitia</taxon>
        <taxon>Eutetramitia</taxon>
        <taxon>Vahlkampfiidae</taxon>
        <taxon>Naegleria</taxon>
    </lineage>
</organism>
<dbReference type="AlphaFoldDB" id="D2VEJ2"/>
<feature type="region of interest" description="Disordered" evidence="1">
    <location>
        <begin position="46"/>
        <end position="142"/>
    </location>
</feature>